<dbReference type="AlphaFoldDB" id="A0A0H5QKF5"/>
<sequence length="157" mass="16678">RMDNIDKESTPSSHLHVVAELAALVVTLDRCGGDRREGTAVRGLGNWVGRRSRIYALVPGRRAVNTHGQGVVGITGLEFASVIVGRHVPAAAHNIVDVLAVLGGIGASAGAETEFRGRHKASPFVILEVLSKRVTVNETTNWIAVTISTVRVKLSTI</sequence>
<dbReference type="EMBL" id="HACM01002046">
    <property type="protein sequence ID" value="CRZ02488.1"/>
    <property type="molecule type" value="Transcribed_RNA"/>
</dbReference>
<organism evidence="1">
    <name type="scientific">Spongospora subterranea</name>
    <dbReference type="NCBI Taxonomy" id="70186"/>
    <lineage>
        <taxon>Eukaryota</taxon>
        <taxon>Sar</taxon>
        <taxon>Rhizaria</taxon>
        <taxon>Endomyxa</taxon>
        <taxon>Phytomyxea</taxon>
        <taxon>Plasmodiophorida</taxon>
        <taxon>Plasmodiophoridae</taxon>
        <taxon>Spongospora</taxon>
    </lineage>
</organism>
<name>A0A0H5QKF5_9EUKA</name>
<reference evidence="1" key="1">
    <citation type="submission" date="2015-04" db="EMBL/GenBank/DDBJ databases">
        <title>The genome sequence of the plant pathogenic Rhizarian Plasmodiophora brassicae reveals insights in its biotrophic life cycle and the origin of chitin synthesis.</title>
        <authorList>
            <person name="Schwelm A."/>
            <person name="Fogelqvist J."/>
            <person name="Knaust A."/>
            <person name="Julke S."/>
            <person name="Lilja T."/>
            <person name="Dhandapani V."/>
            <person name="Bonilla-Rosso G."/>
            <person name="Karlsson M."/>
            <person name="Shevchenko A."/>
            <person name="Choi S.R."/>
            <person name="Kim H.G."/>
            <person name="Park J.Y."/>
            <person name="Lim Y.P."/>
            <person name="Ludwig-Muller J."/>
            <person name="Dixelius C."/>
        </authorList>
    </citation>
    <scope>NUCLEOTIDE SEQUENCE</scope>
    <source>
        <tissue evidence="1">Potato root galls</tissue>
    </source>
</reference>
<proteinExistence type="predicted"/>
<feature type="non-terminal residue" evidence="1">
    <location>
        <position position="1"/>
    </location>
</feature>
<protein>
    <submittedName>
        <fullName evidence="1">Uncharacterized protein</fullName>
    </submittedName>
</protein>
<evidence type="ECO:0000313" key="1">
    <source>
        <dbReference type="EMBL" id="CRZ02488.1"/>
    </source>
</evidence>
<accession>A0A0H5QKF5</accession>
<feature type="non-terminal residue" evidence="1">
    <location>
        <position position="157"/>
    </location>
</feature>